<comment type="caution">
    <text evidence="2">The sequence shown here is derived from an EMBL/GenBank/DDBJ whole genome shotgun (WGS) entry which is preliminary data.</text>
</comment>
<feature type="compositionally biased region" description="Basic and acidic residues" evidence="1">
    <location>
        <begin position="482"/>
        <end position="491"/>
    </location>
</feature>
<keyword evidence="3" id="KW-1185">Reference proteome</keyword>
<feature type="region of interest" description="Disordered" evidence="1">
    <location>
        <begin position="705"/>
        <end position="744"/>
    </location>
</feature>
<feature type="compositionally biased region" description="Acidic residues" evidence="1">
    <location>
        <begin position="42"/>
        <end position="52"/>
    </location>
</feature>
<feature type="compositionally biased region" description="Basic residues" evidence="1">
    <location>
        <begin position="335"/>
        <end position="344"/>
    </location>
</feature>
<evidence type="ECO:0000313" key="3">
    <source>
        <dbReference type="Proteomes" id="UP001218218"/>
    </source>
</evidence>
<feature type="compositionally biased region" description="Basic and acidic residues" evidence="1">
    <location>
        <begin position="563"/>
        <end position="572"/>
    </location>
</feature>
<evidence type="ECO:0000256" key="1">
    <source>
        <dbReference type="SAM" id="MobiDB-lite"/>
    </source>
</evidence>
<feature type="compositionally biased region" description="Basic and acidic residues" evidence="1">
    <location>
        <begin position="345"/>
        <end position="358"/>
    </location>
</feature>
<protein>
    <submittedName>
        <fullName evidence="2">Uncharacterized protein</fullName>
    </submittedName>
</protein>
<feature type="compositionally biased region" description="Polar residues" evidence="1">
    <location>
        <begin position="667"/>
        <end position="682"/>
    </location>
</feature>
<evidence type="ECO:0000313" key="2">
    <source>
        <dbReference type="EMBL" id="KAJ7364219.1"/>
    </source>
</evidence>
<feature type="region of interest" description="Disordered" evidence="1">
    <location>
        <begin position="849"/>
        <end position="874"/>
    </location>
</feature>
<name>A0AAD7ANV8_9AGAR</name>
<reference evidence="2" key="1">
    <citation type="submission" date="2023-03" db="EMBL/GenBank/DDBJ databases">
        <title>Massive genome expansion in bonnet fungi (Mycena s.s.) driven by repeated elements and novel gene families across ecological guilds.</title>
        <authorList>
            <consortium name="Lawrence Berkeley National Laboratory"/>
            <person name="Harder C.B."/>
            <person name="Miyauchi S."/>
            <person name="Viragh M."/>
            <person name="Kuo A."/>
            <person name="Thoen E."/>
            <person name="Andreopoulos B."/>
            <person name="Lu D."/>
            <person name="Skrede I."/>
            <person name="Drula E."/>
            <person name="Henrissat B."/>
            <person name="Morin E."/>
            <person name="Kohler A."/>
            <person name="Barry K."/>
            <person name="LaButti K."/>
            <person name="Morin E."/>
            <person name="Salamov A."/>
            <person name="Lipzen A."/>
            <person name="Mereny Z."/>
            <person name="Hegedus B."/>
            <person name="Baldrian P."/>
            <person name="Stursova M."/>
            <person name="Weitz H."/>
            <person name="Taylor A."/>
            <person name="Grigoriev I.V."/>
            <person name="Nagy L.G."/>
            <person name="Martin F."/>
            <person name="Kauserud H."/>
        </authorList>
    </citation>
    <scope>NUCLEOTIDE SEQUENCE</scope>
    <source>
        <strain evidence="2">CBHHK002</strain>
    </source>
</reference>
<sequence>MFSERHMPSWLFVESQTRIVTNVTRLTTRVHIDLAPQRAMEDDAVPDSEGEEYLPVVRNPVKKTPAPTDSISSFPVKPVPSTKESISSSSSAAPPKARPKPKPLFKGAPAAVARPAAGDSSIIESYSGMTASERVKMRSRGALKPSTPDLISTPATRMPVSSEIVDISDSDDELAFAKAKPRPKVHAKASASTASSPSSSNGPPMPSPNQLAPKRPTLPPPFPYASSPLPASDVFPLSTATTHQPPDDDDFVPPIVTLTTSVVSSPSVSKTQKLTIKLPPLKPPSSDRFDSFDELDDRGGGMAPPLHPTGAFPVDPGPSSSSAGPATDGAPPAKPPKKSRKKKEKGAEEGEAEREKPAKKPRTKKVKAGAGAEEGGSEQEKPMPKKKQGTGTGKGKEKEKAFPSAEFIQSEDDDEPVDGALPPLRSLVDVAGLSEKPISVISIPDSQPDEEELTLVVGEKRKRVDEGERDDGAAYGDSEAVDDGKAKTDAKKKSKKVKTALAPAATTPAVDKGKTKKGPAKKAKRKTVMSDEEGGAVSGGEGATTVLDSEGAPASPPQTTVVDETREDEKLKPAKSKKTRKTVVSDSDGEEETETVRPAKKRKTKAIVADSDAEGDDDDALFQNKNKPNNENSPPRPSSESHVENVVNNKPPSNPGPKKNLEETPKPSISSKYTISPRTKSTPMAELIRRVSARPGSPFPVVARRGSLGGGAGSNPGTPTTTYSPHHKFSRSRQTASSSRFQGVQRHSYADRLLIEPAVNNRAMRESWQTTASGMTFMNNLGLALPNDDADDESRSSRMSMASIATFRTEVSSKGVMGVMPRYYVPEPNPARLSTATFMTDVSADAIIPRLPRRPDSRATLSQGSRGHQRTSSIVSDDENVVHEYFYAKPSRNSCNNKATRFASSTDQVTRTYQGPPSYFAISVCPSFSAGLFPAFKTTLLQPDFGFL</sequence>
<feature type="compositionally biased region" description="Low complexity" evidence="1">
    <location>
        <begin position="79"/>
        <end position="95"/>
    </location>
</feature>
<feature type="region of interest" description="Disordered" evidence="1">
    <location>
        <begin position="137"/>
        <end position="684"/>
    </location>
</feature>
<feature type="compositionally biased region" description="Polar residues" evidence="1">
    <location>
        <begin position="859"/>
        <end position="874"/>
    </location>
</feature>
<feature type="compositionally biased region" description="Basic residues" evidence="1">
    <location>
        <begin position="514"/>
        <end position="527"/>
    </location>
</feature>
<feature type="compositionally biased region" description="Low complexity" evidence="1">
    <location>
        <begin position="188"/>
        <end position="202"/>
    </location>
</feature>
<dbReference type="Proteomes" id="UP001218218">
    <property type="component" value="Unassembled WGS sequence"/>
</dbReference>
<feature type="compositionally biased region" description="Basic and acidic residues" evidence="1">
    <location>
        <begin position="458"/>
        <end position="472"/>
    </location>
</feature>
<feature type="region of interest" description="Disordered" evidence="1">
    <location>
        <begin position="40"/>
        <end position="116"/>
    </location>
</feature>
<dbReference type="AlphaFoldDB" id="A0AAD7ANV8"/>
<organism evidence="2 3">
    <name type="scientific">Mycena albidolilacea</name>
    <dbReference type="NCBI Taxonomy" id="1033008"/>
    <lineage>
        <taxon>Eukaryota</taxon>
        <taxon>Fungi</taxon>
        <taxon>Dikarya</taxon>
        <taxon>Basidiomycota</taxon>
        <taxon>Agaricomycotina</taxon>
        <taxon>Agaricomycetes</taxon>
        <taxon>Agaricomycetidae</taxon>
        <taxon>Agaricales</taxon>
        <taxon>Marasmiineae</taxon>
        <taxon>Mycenaceae</taxon>
        <taxon>Mycena</taxon>
    </lineage>
</organism>
<feature type="compositionally biased region" description="Acidic residues" evidence="1">
    <location>
        <begin position="611"/>
        <end position="620"/>
    </location>
</feature>
<gene>
    <name evidence="2" type="ORF">DFH08DRAFT_1016306</name>
</gene>
<accession>A0AAD7ANV8</accession>
<feature type="compositionally biased region" description="Low complexity" evidence="1">
    <location>
        <begin position="624"/>
        <end position="651"/>
    </location>
</feature>
<feature type="compositionally biased region" description="Low complexity" evidence="1">
    <location>
        <begin position="499"/>
        <end position="510"/>
    </location>
</feature>
<feature type="compositionally biased region" description="Polar residues" evidence="1">
    <location>
        <begin position="732"/>
        <end position="742"/>
    </location>
</feature>
<proteinExistence type="predicted"/>
<feature type="compositionally biased region" description="Low complexity" evidence="1">
    <location>
        <begin position="252"/>
        <end position="269"/>
    </location>
</feature>
<dbReference type="EMBL" id="JARIHO010000003">
    <property type="protein sequence ID" value="KAJ7364219.1"/>
    <property type="molecule type" value="Genomic_DNA"/>
</dbReference>
<feature type="compositionally biased region" description="Low complexity" evidence="1">
    <location>
        <begin position="317"/>
        <end position="331"/>
    </location>
</feature>